<evidence type="ECO:0000259" key="6">
    <source>
        <dbReference type="PROSITE" id="PS51900"/>
    </source>
</evidence>
<evidence type="ECO:0000313" key="8">
    <source>
        <dbReference type="Proteomes" id="UP000215506"/>
    </source>
</evidence>
<dbReference type="PROSITE" id="PS51900">
    <property type="entry name" value="CB"/>
    <property type="match status" value="1"/>
</dbReference>
<reference evidence="7 8" key="1">
    <citation type="submission" date="2017-07" db="EMBL/GenBank/DDBJ databases">
        <title>First draft Genome Sequence of Nocardia cerradoensis isolated from human infection.</title>
        <authorList>
            <person name="Carrasco G."/>
        </authorList>
    </citation>
    <scope>NUCLEOTIDE SEQUENCE [LARGE SCALE GENOMIC DNA]</scope>
    <source>
        <strain evidence="7 8">CNM20130759</strain>
    </source>
</reference>
<name>A0A231GUM3_9NOCA</name>
<protein>
    <submittedName>
        <fullName evidence="7">Tyrosine recombinase XerD</fullName>
    </submittedName>
</protein>
<dbReference type="InterPro" id="IPR044068">
    <property type="entry name" value="CB"/>
</dbReference>
<feature type="domain" description="Tyr recombinase" evidence="5">
    <location>
        <begin position="174"/>
        <end position="362"/>
    </location>
</feature>
<dbReference type="RefSeq" id="WP_223273936.1">
    <property type="nucleotide sequence ID" value="NZ_NGAF01000035.1"/>
</dbReference>
<keyword evidence="1" id="KW-0229">DNA integration</keyword>
<dbReference type="Gene3D" id="1.10.443.10">
    <property type="entry name" value="Intergrase catalytic core"/>
    <property type="match status" value="1"/>
</dbReference>
<dbReference type="InterPro" id="IPR013762">
    <property type="entry name" value="Integrase-like_cat_sf"/>
</dbReference>
<dbReference type="Proteomes" id="UP000215506">
    <property type="component" value="Unassembled WGS sequence"/>
</dbReference>
<dbReference type="InterPro" id="IPR050090">
    <property type="entry name" value="Tyrosine_recombinase_XerCD"/>
</dbReference>
<dbReference type="InterPro" id="IPR010998">
    <property type="entry name" value="Integrase_recombinase_N"/>
</dbReference>
<accession>A0A231GUM3</accession>
<dbReference type="GO" id="GO:0015074">
    <property type="term" value="P:DNA integration"/>
    <property type="evidence" value="ECO:0007669"/>
    <property type="project" value="UniProtKB-KW"/>
</dbReference>
<dbReference type="Pfam" id="PF00589">
    <property type="entry name" value="Phage_integrase"/>
    <property type="match status" value="1"/>
</dbReference>
<dbReference type="InterPro" id="IPR004107">
    <property type="entry name" value="Integrase_SAM-like_N"/>
</dbReference>
<dbReference type="Gene3D" id="1.10.150.130">
    <property type="match status" value="1"/>
</dbReference>
<dbReference type="GO" id="GO:0003677">
    <property type="term" value="F:DNA binding"/>
    <property type="evidence" value="ECO:0007669"/>
    <property type="project" value="UniProtKB-UniRule"/>
</dbReference>
<evidence type="ECO:0000259" key="5">
    <source>
        <dbReference type="PROSITE" id="PS51898"/>
    </source>
</evidence>
<organism evidence="7 8">
    <name type="scientific">Nocardia cerradoensis</name>
    <dbReference type="NCBI Taxonomy" id="85688"/>
    <lineage>
        <taxon>Bacteria</taxon>
        <taxon>Bacillati</taxon>
        <taxon>Actinomycetota</taxon>
        <taxon>Actinomycetes</taxon>
        <taxon>Mycobacteriales</taxon>
        <taxon>Nocardiaceae</taxon>
        <taxon>Nocardia</taxon>
    </lineage>
</organism>
<dbReference type="GO" id="GO:0006310">
    <property type="term" value="P:DNA recombination"/>
    <property type="evidence" value="ECO:0007669"/>
    <property type="project" value="UniProtKB-KW"/>
</dbReference>
<dbReference type="PANTHER" id="PTHR30349:SF90">
    <property type="entry name" value="TYROSINE RECOMBINASE XERD"/>
    <property type="match status" value="1"/>
</dbReference>
<keyword evidence="3" id="KW-0233">DNA recombination</keyword>
<dbReference type="InterPro" id="IPR011010">
    <property type="entry name" value="DNA_brk_join_enz"/>
</dbReference>
<dbReference type="Pfam" id="PF02899">
    <property type="entry name" value="Phage_int_SAM_1"/>
    <property type="match status" value="1"/>
</dbReference>
<dbReference type="EMBL" id="NGAF01000035">
    <property type="protein sequence ID" value="OXR40282.1"/>
    <property type="molecule type" value="Genomic_DNA"/>
</dbReference>
<evidence type="ECO:0000313" key="7">
    <source>
        <dbReference type="EMBL" id="OXR40282.1"/>
    </source>
</evidence>
<dbReference type="SUPFAM" id="SSF56349">
    <property type="entry name" value="DNA breaking-rejoining enzymes"/>
    <property type="match status" value="1"/>
</dbReference>
<keyword evidence="8" id="KW-1185">Reference proteome</keyword>
<dbReference type="InterPro" id="IPR002104">
    <property type="entry name" value="Integrase_catalytic"/>
</dbReference>
<dbReference type="PANTHER" id="PTHR30349">
    <property type="entry name" value="PHAGE INTEGRASE-RELATED"/>
    <property type="match status" value="1"/>
</dbReference>
<evidence type="ECO:0000256" key="4">
    <source>
        <dbReference type="PROSITE-ProRule" id="PRU01248"/>
    </source>
</evidence>
<evidence type="ECO:0000256" key="2">
    <source>
        <dbReference type="ARBA" id="ARBA00023125"/>
    </source>
</evidence>
<evidence type="ECO:0000256" key="1">
    <source>
        <dbReference type="ARBA" id="ARBA00022908"/>
    </source>
</evidence>
<evidence type="ECO:0000256" key="3">
    <source>
        <dbReference type="ARBA" id="ARBA00023172"/>
    </source>
</evidence>
<comment type="caution">
    <text evidence="7">The sequence shown here is derived from an EMBL/GenBank/DDBJ whole genome shotgun (WGS) entry which is preliminary data.</text>
</comment>
<keyword evidence="2 4" id="KW-0238">DNA-binding</keyword>
<proteinExistence type="predicted"/>
<dbReference type="AlphaFoldDB" id="A0A231GUM3"/>
<sequence length="374" mass="41970">MPLRVQRLRSPDSGRRSVTVVDAAGVPVWPVEEFLSHLVAVGMAPNTVQGYAYDLRDLFDWLAQRGWDFRVLSLEQLSEFFVWLRRPKLARRPGVFVLPGTPAAVERTTLVRKRSAVASFYRFHARRDDSIPALLGELVGPHPTGGYVPLLAHTHRGRESADSYSPIRLHAHRKPARTVTVEQQAALVDACVRLRDRFLLTLWSETGLRLGETLGLRHSDLRLRAGEVHVVPREDNPNDARVKRLKPRIVPAATEVFDMYAEYMEVEYGCLDSDFVFVNLFRAPVGAPMTEANVHKLVNRLRARSGIGFFAPHIARHTYATRLLRAGVRIEIVAELLGHSSSQTTEMTYSHLTAEDHRNALAAAGILSEGGEQR</sequence>
<gene>
    <name evidence="7" type="primary">xerD_3</name>
    <name evidence="7" type="ORF">B7C42_07620</name>
</gene>
<dbReference type="PROSITE" id="PS51898">
    <property type="entry name" value="TYR_RECOMBINASE"/>
    <property type="match status" value="1"/>
</dbReference>
<feature type="domain" description="Core-binding (CB)" evidence="6">
    <location>
        <begin position="25"/>
        <end position="125"/>
    </location>
</feature>